<evidence type="ECO:0000256" key="4">
    <source>
        <dbReference type="SAM" id="SignalP"/>
    </source>
</evidence>
<dbReference type="OrthoDB" id="9046151at2"/>
<keyword evidence="7" id="KW-1185">Reference proteome</keyword>
<dbReference type="Pfam" id="PF00496">
    <property type="entry name" value="SBP_bac_5"/>
    <property type="match status" value="1"/>
</dbReference>
<dbReference type="GO" id="GO:0042597">
    <property type="term" value="C:periplasmic space"/>
    <property type="evidence" value="ECO:0007669"/>
    <property type="project" value="UniProtKB-ARBA"/>
</dbReference>
<name>A0A239MD45_9NOCA</name>
<proteinExistence type="inferred from homology"/>
<dbReference type="Proteomes" id="UP000198327">
    <property type="component" value="Unassembled WGS sequence"/>
</dbReference>
<dbReference type="PANTHER" id="PTHR30290:SF9">
    <property type="entry name" value="OLIGOPEPTIDE-BINDING PROTEIN APPA"/>
    <property type="match status" value="1"/>
</dbReference>
<evidence type="ECO:0000256" key="3">
    <source>
        <dbReference type="ARBA" id="ARBA00022729"/>
    </source>
</evidence>
<reference evidence="7" key="1">
    <citation type="submission" date="2017-06" db="EMBL/GenBank/DDBJ databases">
        <authorList>
            <person name="Varghese N."/>
            <person name="Submissions S."/>
        </authorList>
    </citation>
    <scope>NUCLEOTIDE SEQUENCE [LARGE SCALE GENOMIC DNA]</scope>
    <source>
        <strain evidence="7">JCM 23211</strain>
    </source>
</reference>
<dbReference type="Gene3D" id="3.40.190.10">
    <property type="entry name" value="Periplasmic binding protein-like II"/>
    <property type="match status" value="1"/>
</dbReference>
<sequence>MKSKSSTVRRSALSGIALITAFSLLTACSSESAADNGAGESTEPVEGGSASIGISYAPTTLDPQLVVSYAPDLGVVETLVRQDKQNGTLTEGLASSWSASDDATSFTFVLRPGITFSDGSPLDATVVAENFNSLQALGPQAPASRGPLTGYAGAEAIDDLTVRIDFTAPTAGFLSATASPSLGIISRESLSKPLDSRRAGDISGTGPFVIESYSPGESVEVRKRPDYDWAPGDATHTGAAYLDTVTWNFLPESATRLGALTSGQVDLITEVDADTEVQVPQDGFWLDSASQPGLVNGLVLNPKSPILQDEVVRTAIQRGIDRTEVIAALTPNYLQATSVLSSTTLGYADQSDLLGHDPESAADDLDRAGWVLGDDGVRVKDGTRLSLDVVYGNIRNLELIKQQLSDIGVELVLQSIDPAQVAEILTSGRFDLFLRQVGTNDPDVLRSIFATDTVGSSNISQLAPDLVPVLESIRSTTDSDARTAAAAQAQQALVERGLFFPDFENPNVYAGADGLEGFRSRQGFVYDVWKAGS</sequence>
<dbReference type="CDD" id="cd08492">
    <property type="entry name" value="PBP2_NikA_DppA_OppA_like_15"/>
    <property type="match status" value="1"/>
</dbReference>
<dbReference type="InterPro" id="IPR030678">
    <property type="entry name" value="Peptide/Ni-bd"/>
</dbReference>
<dbReference type="SUPFAM" id="SSF53850">
    <property type="entry name" value="Periplasmic binding protein-like II"/>
    <property type="match status" value="1"/>
</dbReference>
<protein>
    <submittedName>
        <fullName evidence="6">Peptide/nickel transport system substrate-binding protein</fullName>
    </submittedName>
</protein>
<feature type="chain" id="PRO_5012692543" evidence="4">
    <location>
        <begin position="34"/>
        <end position="533"/>
    </location>
</feature>
<dbReference type="Gene3D" id="3.10.105.10">
    <property type="entry name" value="Dipeptide-binding Protein, Domain 3"/>
    <property type="match status" value="1"/>
</dbReference>
<evidence type="ECO:0000259" key="5">
    <source>
        <dbReference type="Pfam" id="PF00496"/>
    </source>
</evidence>
<comment type="similarity">
    <text evidence="1">Belongs to the bacterial solute-binding protein 5 family.</text>
</comment>
<keyword evidence="2" id="KW-0813">Transport</keyword>
<dbReference type="InterPro" id="IPR000914">
    <property type="entry name" value="SBP_5_dom"/>
</dbReference>
<dbReference type="RefSeq" id="WP_089250794.1">
    <property type="nucleotide sequence ID" value="NZ_FZOW01000017.1"/>
</dbReference>
<dbReference type="PROSITE" id="PS51257">
    <property type="entry name" value="PROKAR_LIPOPROTEIN"/>
    <property type="match status" value="1"/>
</dbReference>
<feature type="domain" description="Solute-binding protein family 5" evidence="5">
    <location>
        <begin position="89"/>
        <end position="445"/>
    </location>
</feature>
<evidence type="ECO:0000256" key="1">
    <source>
        <dbReference type="ARBA" id="ARBA00005695"/>
    </source>
</evidence>
<evidence type="ECO:0000313" key="7">
    <source>
        <dbReference type="Proteomes" id="UP000198327"/>
    </source>
</evidence>
<evidence type="ECO:0000256" key="2">
    <source>
        <dbReference type="ARBA" id="ARBA00022448"/>
    </source>
</evidence>
<dbReference type="InterPro" id="IPR039424">
    <property type="entry name" value="SBP_5"/>
</dbReference>
<feature type="signal peptide" evidence="4">
    <location>
        <begin position="1"/>
        <end position="33"/>
    </location>
</feature>
<accession>A0A239MD45</accession>
<dbReference type="GO" id="GO:0043190">
    <property type="term" value="C:ATP-binding cassette (ABC) transporter complex"/>
    <property type="evidence" value="ECO:0007669"/>
    <property type="project" value="InterPro"/>
</dbReference>
<dbReference type="GO" id="GO:1904680">
    <property type="term" value="F:peptide transmembrane transporter activity"/>
    <property type="evidence" value="ECO:0007669"/>
    <property type="project" value="TreeGrafter"/>
</dbReference>
<organism evidence="6 7">
    <name type="scientific">Rhodococcoides kyotonense</name>
    <dbReference type="NCBI Taxonomy" id="398843"/>
    <lineage>
        <taxon>Bacteria</taxon>
        <taxon>Bacillati</taxon>
        <taxon>Actinomycetota</taxon>
        <taxon>Actinomycetes</taxon>
        <taxon>Mycobacteriales</taxon>
        <taxon>Nocardiaceae</taxon>
        <taxon>Rhodococcoides</taxon>
    </lineage>
</organism>
<dbReference type="PIRSF" id="PIRSF002741">
    <property type="entry name" value="MppA"/>
    <property type="match status" value="1"/>
</dbReference>
<keyword evidence="3 4" id="KW-0732">Signal</keyword>
<gene>
    <name evidence="6" type="ORF">SAMN05421642_11725</name>
</gene>
<evidence type="ECO:0000313" key="6">
    <source>
        <dbReference type="EMBL" id="SNT39898.1"/>
    </source>
</evidence>
<dbReference type="GO" id="GO:0015833">
    <property type="term" value="P:peptide transport"/>
    <property type="evidence" value="ECO:0007669"/>
    <property type="project" value="TreeGrafter"/>
</dbReference>
<dbReference type="AlphaFoldDB" id="A0A239MD45"/>
<dbReference type="PANTHER" id="PTHR30290">
    <property type="entry name" value="PERIPLASMIC BINDING COMPONENT OF ABC TRANSPORTER"/>
    <property type="match status" value="1"/>
</dbReference>
<dbReference type="EMBL" id="FZOW01000017">
    <property type="protein sequence ID" value="SNT39898.1"/>
    <property type="molecule type" value="Genomic_DNA"/>
</dbReference>